<comment type="caution">
    <text evidence="1">The sequence shown here is derived from an EMBL/GenBank/DDBJ whole genome shotgun (WGS) entry which is preliminary data.</text>
</comment>
<dbReference type="EMBL" id="AOKF01001753">
    <property type="protein sequence ID" value="EPN57268.1"/>
    <property type="molecule type" value="Genomic_DNA"/>
</dbReference>
<gene>
    <name evidence="1" type="ORF">A245_20571</name>
</gene>
<sequence>NLKVRLAAKADREANYVRLASPWSTEARYA</sequence>
<evidence type="ECO:0000313" key="2">
    <source>
        <dbReference type="Proteomes" id="UP000018849"/>
    </source>
</evidence>
<proteinExistence type="predicted"/>
<accession>A0A656JVW8</accession>
<organism evidence="1 2">
    <name type="scientific">Pseudomonas syringae pv. actinidiae ICMP 19096</name>
    <dbReference type="NCBI Taxonomy" id="1194405"/>
    <lineage>
        <taxon>Bacteria</taxon>
        <taxon>Pseudomonadati</taxon>
        <taxon>Pseudomonadota</taxon>
        <taxon>Gammaproteobacteria</taxon>
        <taxon>Pseudomonadales</taxon>
        <taxon>Pseudomonadaceae</taxon>
        <taxon>Pseudomonas</taxon>
        <taxon>Pseudomonas syringae</taxon>
    </lineage>
</organism>
<dbReference type="Proteomes" id="UP000018849">
    <property type="component" value="Unassembled WGS sequence"/>
</dbReference>
<dbReference type="AlphaFoldDB" id="A0A656JVW8"/>
<reference evidence="1 2" key="1">
    <citation type="journal article" date="2013" name="PLoS Pathog.">
        <title>Genomic analysis of the Kiwifruit pathogen Pseudomonas syringae pv. actinidiae provides insight into the origins of an emergent plant disease.</title>
        <authorList>
            <person name="McCann H.C."/>
            <person name="Rikkerink E.H."/>
            <person name="Bertels F."/>
            <person name="Fiers M."/>
            <person name="Lu A."/>
            <person name="Rees-George J."/>
            <person name="Andersen M.T."/>
            <person name="Gleave A.P."/>
            <person name="Haubold B."/>
            <person name="Wohlers M.W."/>
            <person name="Guttman D.S."/>
            <person name="Wang P.W."/>
            <person name="Straub C."/>
            <person name="Vanneste J.L."/>
            <person name="Rainey P.B."/>
            <person name="Templeton M.D."/>
        </authorList>
    </citation>
    <scope>NUCLEOTIDE SEQUENCE [LARGE SCALE GENOMIC DNA]</scope>
    <source>
        <strain evidence="1 2">ICMP 19096</strain>
    </source>
</reference>
<protein>
    <submittedName>
        <fullName evidence="1">IucA/IucC protein</fullName>
    </submittedName>
</protein>
<evidence type="ECO:0000313" key="1">
    <source>
        <dbReference type="EMBL" id="EPN57268.1"/>
    </source>
</evidence>
<name>A0A656JVW8_PSESF</name>
<feature type="non-terminal residue" evidence="1">
    <location>
        <position position="1"/>
    </location>
</feature>
<dbReference type="Gene3D" id="3.30.160.870">
    <property type="match status" value="1"/>
</dbReference>